<gene>
    <name evidence="2" type="ORF">GUITHDRAFT_150632</name>
</gene>
<reference evidence="3" key="3">
    <citation type="submission" date="2016-03" db="UniProtKB">
        <authorList>
            <consortium name="EnsemblProtists"/>
        </authorList>
    </citation>
    <scope>IDENTIFICATION</scope>
</reference>
<dbReference type="Proteomes" id="UP000011087">
    <property type="component" value="Unassembled WGS sequence"/>
</dbReference>
<protein>
    <submittedName>
        <fullName evidence="2 3">Uncharacterized protein</fullName>
    </submittedName>
</protein>
<evidence type="ECO:0000313" key="2">
    <source>
        <dbReference type="EMBL" id="EKX52693.1"/>
    </source>
</evidence>
<keyword evidence="4" id="KW-1185">Reference proteome</keyword>
<feature type="region of interest" description="Disordered" evidence="1">
    <location>
        <begin position="1"/>
        <end position="21"/>
    </location>
</feature>
<sequence>MSKMKCDDWGSALSVKPDDPHGPFRQLLEHLLPTYCQHVYAKDHLVEEIFALHTSAGGVWASVRNRGITSSAGFPPYVAPEDGEPESRKNGDNEPTEKRAEEVRASGNLSEGSTENSSQQDSENKEDLLVLRAISLLALCYAVNPLDKGIRQLLAQAAGL</sequence>
<name>L1JX64_GUITC</name>
<dbReference type="HOGENOM" id="CLU_1656738_0_0_1"/>
<dbReference type="EnsemblProtists" id="EKX52693">
    <property type="protein sequence ID" value="EKX52693"/>
    <property type="gene ID" value="GUITHDRAFT_150632"/>
</dbReference>
<dbReference type="RefSeq" id="XP_005839673.1">
    <property type="nucleotide sequence ID" value="XM_005839616.1"/>
</dbReference>
<accession>L1JX64</accession>
<reference evidence="4" key="2">
    <citation type="submission" date="2012-11" db="EMBL/GenBank/DDBJ databases">
        <authorList>
            <person name="Kuo A."/>
            <person name="Curtis B.A."/>
            <person name="Tanifuji G."/>
            <person name="Burki F."/>
            <person name="Gruber A."/>
            <person name="Irimia M."/>
            <person name="Maruyama S."/>
            <person name="Arias M.C."/>
            <person name="Ball S.G."/>
            <person name="Gile G.H."/>
            <person name="Hirakawa Y."/>
            <person name="Hopkins J.F."/>
            <person name="Rensing S.A."/>
            <person name="Schmutz J."/>
            <person name="Symeonidi A."/>
            <person name="Elias M."/>
            <person name="Eveleigh R.J."/>
            <person name="Herman E.K."/>
            <person name="Klute M.J."/>
            <person name="Nakayama T."/>
            <person name="Obornik M."/>
            <person name="Reyes-Prieto A."/>
            <person name="Armbrust E.V."/>
            <person name="Aves S.J."/>
            <person name="Beiko R.G."/>
            <person name="Coutinho P."/>
            <person name="Dacks J.B."/>
            <person name="Durnford D.G."/>
            <person name="Fast N.M."/>
            <person name="Green B.R."/>
            <person name="Grisdale C."/>
            <person name="Hempe F."/>
            <person name="Henrissat B."/>
            <person name="Hoppner M.P."/>
            <person name="Ishida K.-I."/>
            <person name="Kim E."/>
            <person name="Koreny L."/>
            <person name="Kroth P.G."/>
            <person name="Liu Y."/>
            <person name="Malik S.-B."/>
            <person name="Maier U.G."/>
            <person name="McRose D."/>
            <person name="Mock T."/>
            <person name="Neilson J.A."/>
            <person name="Onodera N.T."/>
            <person name="Poole A.M."/>
            <person name="Pritham E.J."/>
            <person name="Richards T.A."/>
            <person name="Rocap G."/>
            <person name="Roy S.W."/>
            <person name="Sarai C."/>
            <person name="Schaack S."/>
            <person name="Shirato S."/>
            <person name="Slamovits C.H."/>
            <person name="Spencer D.F."/>
            <person name="Suzuki S."/>
            <person name="Worden A.Z."/>
            <person name="Zauner S."/>
            <person name="Barry K."/>
            <person name="Bell C."/>
            <person name="Bharti A.K."/>
            <person name="Crow J.A."/>
            <person name="Grimwood J."/>
            <person name="Kramer R."/>
            <person name="Lindquist E."/>
            <person name="Lucas S."/>
            <person name="Salamov A."/>
            <person name="McFadden G.I."/>
            <person name="Lane C.E."/>
            <person name="Keeling P.J."/>
            <person name="Gray M.W."/>
            <person name="Grigoriev I.V."/>
            <person name="Archibald J.M."/>
        </authorList>
    </citation>
    <scope>NUCLEOTIDE SEQUENCE</scope>
    <source>
        <strain evidence="4">CCMP2712</strain>
    </source>
</reference>
<dbReference type="KEGG" id="gtt:GUITHDRAFT_150632"/>
<feature type="region of interest" description="Disordered" evidence="1">
    <location>
        <begin position="70"/>
        <end position="123"/>
    </location>
</feature>
<feature type="compositionally biased region" description="Basic and acidic residues" evidence="1">
    <location>
        <begin position="85"/>
        <end position="104"/>
    </location>
</feature>
<dbReference type="EMBL" id="JH992972">
    <property type="protein sequence ID" value="EKX52693.1"/>
    <property type="molecule type" value="Genomic_DNA"/>
</dbReference>
<evidence type="ECO:0000256" key="1">
    <source>
        <dbReference type="SAM" id="MobiDB-lite"/>
    </source>
</evidence>
<evidence type="ECO:0000313" key="3">
    <source>
        <dbReference type="EnsemblProtists" id="EKX52693"/>
    </source>
</evidence>
<reference evidence="2 4" key="1">
    <citation type="journal article" date="2012" name="Nature">
        <title>Algal genomes reveal evolutionary mosaicism and the fate of nucleomorphs.</title>
        <authorList>
            <consortium name="DOE Joint Genome Institute"/>
            <person name="Curtis B.A."/>
            <person name="Tanifuji G."/>
            <person name="Burki F."/>
            <person name="Gruber A."/>
            <person name="Irimia M."/>
            <person name="Maruyama S."/>
            <person name="Arias M.C."/>
            <person name="Ball S.G."/>
            <person name="Gile G.H."/>
            <person name="Hirakawa Y."/>
            <person name="Hopkins J.F."/>
            <person name="Kuo A."/>
            <person name="Rensing S.A."/>
            <person name="Schmutz J."/>
            <person name="Symeonidi A."/>
            <person name="Elias M."/>
            <person name="Eveleigh R.J."/>
            <person name="Herman E.K."/>
            <person name="Klute M.J."/>
            <person name="Nakayama T."/>
            <person name="Obornik M."/>
            <person name="Reyes-Prieto A."/>
            <person name="Armbrust E.V."/>
            <person name="Aves S.J."/>
            <person name="Beiko R.G."/>
            <person name="Coutinho P."/>
            <person name="Dacks J.B."/>
            <person name="Durnford D.G."/>
            <person name="Fast N.M."/>
            <person name="Green B.R."/>
            <person name="Grisdale C.J."/>
            <person name="Hempel F."/>
            <person name="Henrissat B."/>
            <person name="Hoppner M.P."/>
            <person name="Ishida K."/>
            <person name="Kim E."/>
            <person name="Koreny L."/>
            <person name="Kroth P.G."/>
            <person name="Liu Y."/>
            <person name="Malik S.B."/>
            <person name="Maier U.G."/>
            <person name="McRose D."/>
            <person name="Mock T."/>
            <person name="Neilson J.A."/>
            <person name="Onodera N.T."/>
            <person name="Poole A.M."/>
            <person name="Pritham E.J."/>
            <person name="Richards T.A."/>
            <person name="Rocap G."/>
            <person name="Roy S.W."/>
            <person name="Sarai C."/>
            <person name="Schaack S."/>
            <person name="Shirato S."/>
            <person name="Slamovits C.H."/>
            <person name="Spencer D.F."/>
            <person name="Suzuki S."/>
            <person name="Worden A.Z."/>
            <person name="Zauner S."/>
            <person name="Barry K."/>
            <person name="Bell C."/>
            <person name="Bharti A.K."/>
            <person name="Crow J.A."/>
            <person name="Grimwood J."/>
            <person name="Kramer R."/>
            <person name="Lindquist E."/>
            <person name="Lucas S."/>
            <person name="Salamov A."/>
            <person name="McFadden G.I."/>
            <person name="Lane C.E."/>
            <person name="Keeling P.J."/>
            <person name="Gray M.W."/>
            <person name="Grigoriev I.V."/>
            <person name="Archibald J.M."/>
        </authorList>
    </citation>
    <scope>NUCLEOTIDE SEQUENCE</scope>
    <source>
        <strain evidence="2 4">CCMP2712</strain>
    </source>
</reference>
<dbReference type="GeneID" id="17309282"/>
<feature type="compositionally biased region" description="Polar residues" evidence="1">
    <location>
        <begin position="107"/>
        <end position="121"/>
    </location>
</feature>
<dbReference type="AlphaFoldDB" id="L1JX64"/>
<proteinExistence type="predicted"/>
<dbReference type="PaxDb" id="55529-EKX52693"/>
<evidence type="ECO:0000313" key="4">
    <source>
        <dbReference type="Proteomes" id="UP000011087"/>
    </source>
</evidence>
<organism evidence="2">
    <name type="scientific">Guillardia theta (strain CCMP2712)</name>
    <name type="common">Cryptophyte</name>
    <dbReference type="NCBI Taxonomy" id="905079"/>
    <lineage>
        <taxon>Eukaryota</taxon>
        <taxon>Cryptophyceae</taxon>
        <taxon>Pyrenomonadales</taxon>
        <taxon>Geminigeraceae</taxon>
        <taxon>Guillardia</taxon>
    </lineage>
</organism>
<feature type="non-terminal residue" evidence="2">
    <location>
        <position position="160"/>
    </location>
</feature>